<keyword evidence="8" id="KW-1185">Reference proteome</keyword>
<dbReference type="SUPFAM" id="SSF51730">
    <property type="entry name" value="FAD-linked oxidoreductase"/>
    <property type="match status" value="1"/>
</dbReference>
<dbReference type="RefSeq" id="WP_237383095.1">
    <property type="nucleotide sequence ID" value="NZ_CP071793.1"/>
</dbReference>
<gene>
    <name evidence="7" type="ORF">J3U87_11085</name>
</gene>
<protein>
    <recommendedName>
        <fullName evidence="6">Methylenetetrahydrofolate reductase</fullName>
    </recommendedName>
</protein>
<dbReference type="GO" id="GO:0035999">
    <property type="term" value="P:tetrahydrofolate interconversion"/>
    <property type="evidence" value="ECO:0007669"/>
    <property type="project" value="UniProtKB-UniPathway"/>
</dbReference>
<dbReference type="GO" id="GO:0004489">
    <property type="term" value="F:methylenetetrahydrofolate reductase [NAD(P)H] activity"/>
    <property type="evidence" value="ECO:0007669"/>
    <property type="project" value="InterPro"/>
</dbReference>
<dbReference type="InterPro" id="IPR029041">
    <property type="entry name" value="FAD-linked_oxidoreductase-like"/>
</dbReference>
<dbReference type="Proteomes" id="UP000663929">
    <property type="component" value="Chromosome"/>
</dbReference>
<keyword evidence="5 6" id="KW-0560">Oxidoreductase</keyword>
<evidence type="ECO:0000256" key="2">
    <source>
        <dbReference type="ARBA" id="ARBA00004777"/>
    </source>
</evidence>
<keyword evidence="4 6" id="KW-0274">FAD</keyword>
<accession>A0A8A4TUG3</accession>
<comment type="pathway">
    <text evidence="2 6">One-carbon metabolism; tetrahydrofolate interconversion.</text>
</comment>
<evidence type="ECO:0000313" key="8">
    <source>
        <dbReference type="Proteomes" id="UP000663929"/>
    </source>
</evidence>
<comment type="similarity">
    <text evidence="6">Belongs to the methylenetetrahydrofolate reductase family.</text>
</comment>
<dbReference type="Gene3D" id="3.20.20.220">
    <property type="match status" value="1"/>
</dbReference>
<proteinExistence type="inferred from homology"/>
<name>A0A8A4TUG3_SULCO</name>
<evidence type="ECO:0000256" key="3">
    <source>
        <dbReference type="ARBA" id="ARBA00022630"/>
    </source>
</evidence>
<keyword evidence="3 6" id="KW-0285">Flavoprotein</keyword>
<evidence type="ECO:0000256" key="6">
    <source>
        <dbReference type="RuleBase" id="RU003862"/>
    </source>
</evidence>
<evidence type="ECO:0000256" key="4">
    <source>
        <dbReference type="ARBA" id="ARBA00022827"/>
    </source>
</evidence>
<reference evidence="7" key="1">
    <citation type="submission" date="2021-03" db="EMBL/GenBank/DDBJ databases">
        <title>Acanthopleuribacteraceae sp. M133.</title>
        <authorList>
            <person name="Wang G."/>
        </authorList>
    </citation>
    <scope>NUCLEOTIDE SEQUENCE</scope>
    <source>
        <strain evidence="7">M133</strain>
    </source>
</reference>
<dbReference type="EMBL" id="CP071793">
    <property type="protein sequence ID" value="QTD52997.1"/>
    <property type="molecule type" value="Genomic_DNA"/>
</dbReference>
<evidence type="ECO:0000256" key="5">
    <source>
        <dbReference type="ARBA" id="ARBA00023002"/>
    </source>
</evidence>
<dbReference type="InterPro" id="IPR003171">
    <property type="entry name" value="Mehydrof_redctse-like"/>
</dbReference>
<dbReference type="KEGG" id="scor:J3U87_11085"/>
<dbReference type="UniPathway" id="UPA00193"/>
<organism evidence="7 8">
    <name type="scientific">Sulfidibacter corallicola</name>
    <dbReference type="NCBI Taxonomy" id="2818388"/>
    <lineage>
        <taxon>Bacteria</taxon>
        <taxon>Pseudomonadati</taxon>
        <taxon>Acidobacteriota</taxon>
        <taxon>Holophagae</taxon>
        <taxon>Acanthopleuribacterales</taxon>
        <taxon>Acanthopleuribacteraceae</taxon>
        <taxon>Sulfidibacter</taxon>
    </lineage>
</organism>
<evidence type="ECO:0000256" key="1">
    <source>
        <dbReference type="ARBA" id="ARBA00001974"/>
    </source>
</evidence>
<dbReference type="AlphaFoldDB" id="A0A8A4TUG3"/>
<dbReference type="GO" id="GO:0006555">
    <property type="term" value="P:methionine metabolic process"/>
    <property type="evidence" value="ECO:0007669"/>
    <property type="project" value="InterPro"/>
</dbReference>
<sequence>MPLFNEHHPVPDPCKFPAKGTIVVSLEDAFARNLPVTSIEYNPPPVSDPRKQDLEYWKTLQTPDMEDEKILRQLRGKLTMLRLCHERNRGFVSLTDSAAGIRRLHNLTLIRFFSDAELTHRWFSQPPIVWEPRRVILHVTRNHDLDWLRRYLAQLGRQGFGNLLLISGDPLKGMKLPTVTGERAISASSKEARSLRLKSSVDLLKFVADFENSFFLGAGHNPFLKASAGQRHLQRKCEAGSKFFITQPVSYYAECWQAMSDLKSFCEAQRIEQPFILGVFNYSVPCNALGYRAETFEKRRAFWKKLFGFVPQGVRADYDRGLDGNEILARSINKLRRMGYFHFDVMNAEKRGWRVIRDEQRLLHESDRLAGVFDSASLW</sequence>
<comment type="cofactor">
    <cofactor evidence="1 6">
        <name>FAD</name>
        <dbReference type="ChEBI" id="CHEBI:57692"/>
    </cofactor>
</comment>
<evidence type="ECO:0000313" key="7">
    <source>
        <dbReference type="EMBL" id="QTD52997.1"/>
    </source>
</evidence>
<dbReference type="Pfam" id="PF02219">
    <property type="entry name" value="MTHFR"/>
    <property type="match status" value="1"/>
</dbReference>